<reference evidence="1 2" key="1">
    <citation type="submission" date="2023-09" db="EMBL/GenBank/DDBJ databases">
        <authorList>
            <person name="Wang M."/>
        </authorList>
    </citation>
    <scope>NUCLEOTIDE SEQUENCE [LARGE SCALE GENOMIC DNA]</scope>
    <source>
        <strain evidence="1">GT-2023</strain>
        <tissue evidence="1">Liver</tissue>
    </source>
</reference>
<keyword evidence="2" id="KW-1185">Reference proteome</keyword>
<sequence>MGEIGRGCYVRQNGGKDDQALRRSSPVGKSMRVEWTGSAASVRAHAHQHTATLLRSASIGGCRCCCGKATRQILAKRAERVAAVMG</sequence>
<dbReference type="EMBL" id="JAYMGO010000011">
    <property type="protein sequence ID" value="KAL1265176.1"/>
    <property type="molecule type" value="Genomic_DNA"/>
</dbReference>
<gene>
    <name evidence="1" type="ORF">QQF64_003203</name>
</gene>
<protein>
    <submittedName>
        <fullName evidence="1">Uncharacterized protein</fullName>
    </submittedName>
</protein>
<evidence type="ECO:0000313" key="2">
    <source>
        <dbReference type="Proteomes" id="UP001558613"/>
    </source>
</evidence>
<organism evidence="1 2">
    <name type="scientific">Cirrhinus molitorella</name>
    <name type="common">mud carp</name>
    <dbReference type="NCBI Taxonomy" id="172907"/>
    <lineage>
        <taxon>Eukaryota</taxon>
        <taxon>Metazoa</taxon>
        <taxon>Chordata</taxon>
        <taxon>Craniata</taxon>
        <taxon>Vertebrata</taxon>
        <taxon>Euteleostomi</taxon>
        <taxon>Actinopterygii</taxon>
        <taxon>Neopterygii</taxon>
        <taxon>Teleostei</taxon>
        <taxon>Ostariophysi</taxon>
        <taxon>Cypriniformes</taxon>
        <taxon>Cyprinidae</taxon>
        <taxon>Labeoninae</taxon>
        <taxon>Labeonini</taxon>
        <taxon>Cirrhinus</taxon>
    </lineage>
</organism>
<proteinExistence type="predicted"/>
<comment type="caution">
    <text evidence="1">The sequence shown here is derived from an EMBL/GenBank/DDBJ whole genome shotgun (WGS) entry which is preliminary data.</text>
</comment>
<accession>A0ABR3MJC3</accession>
<evidence type="ECO:0000313" key="1">
    <source>
        <dbReference type="EMBL" id="KAL1265176.1"/>
    </source>
</evidence>
<name>A0ABR3MJC3_9TELE</name>
<dbReference type="Proteomes" id="UP001558613">
    <property type="component" value="Unassembled WGS sequence"/>
</dbReference>